<keyword evidence="7" id="KW-1185">Reference proteome</keyword>
<proteinExistence type="predicted"/>
<dbReference type="InterPro" id="IPR053142">
    <property type="entry name" value="PchR_regulatory_protein"/>
</dbReference>
<dbReference type="GO" id="GO:0003700">
    <property type="term" value="F:DNA-binding transcription factor activity"/>
    <property type="evidence" value="ECO:0007669"/>
    <property type="project" value="InterPro"/>
</dbReference>
<dbReference type="EMBL" id="CP137578">
    <property type="protein sequence ID" value="WOX28850.1"/>
    <property type="molecule type" value="Genomic_DNA"/>
</dbReference>
<evidence type="ECO:0000313" key="4">
    <source>
        <dbReference type="EMBL" id="NLR23777.1"/>
    </source>
</evidence>
<dbReference type="Proteomes" id="UP001304419">
    <property type="component" value="Chromosome 1"/>
</dbReference>
<reference evidence="4" key="1">
    <citation type="submission" date="2019-10" db="EMBL/GenBank/DDBJ databases">
        <authorList>
            <person name="Paulsen S."/>
        </authorList>
    </citation>
    <scope>NUCLEOTIDE SEQUENCE</scope>
    <source>
        <strain evidence="4">LMG 19692</strain>
    </source>
</reference>
<dbReference type="Gene3D" id="1.10.10.60">
    <property type="entry name" value="Homeodomain-like"/>
    <property type="match status" value="2"/>
</dbReference>
<name>A0A8I2H819_9GAMM</name>
<dbReference type="EMBL" id="WEIA01000019">
    <property type="protein sequence ID" value="NLR23777.1"/>
    <property type="molecule type" value="Genomic_DNA"/>
</dbReference>
<sequence length="324" mass="36484">MEGNISNAELNNKLLLASGLNCRINGFDIEQLIAIGRLSFLPLSDDLQLHTCQCIEQQQTSSCAELQPSVNITVLLKGVVEFRVANKYYRFSAENAPQAFVNLITQPEPFTRYLQKHQEVEKVTLSVSPRWLVARLSQQYQSLFTTTKVIELPLQTKAISLSQQLLQTPKQPSLAERLECEGVVMQWLSCFLPHLIDSSNQSHVMYKQPFHSDIEVKKNKIIDLLSEGKSVEQVALELAMSLSSLQRFFKRSFNTTPKQYVKQSKLNKARHALLVEGLSIGEAAYLAHYDHVANFIAAFKKQFGVTPMQFVKAHRSDTLGATSG</sequence>
<reference evidence="5 7" key="2">
    <citation type="submission" date="2023-10" db="EMBL/GenBank/DDBJ databases">
        <title>To unveil natural product biosynthetic capacity in Pseudoalteromonas.</title>
        <authorList>
            <person name="Wang J."/>
        </authorList>
    </citation>
    <scope>NUCLEOTIDE SEQUENCE [LARGE SCALE GENOMIC DNA]</scope>
    <source>
        <strain evidence="5 7">DSM 15914</strain>
    </source>
</reference>
<dbReference type="SUPFAM" id="SSF46689">
    <property type="entry name" value="Homeodomain-like"/>
    <property type="match status" value="2"/>
</dbReference>
<feature type="domain" description="HTH araC/xylS-type" evidence="3">
    <location>
        <begin position="215"/>
        <end position="313"/>
    </location>
</feature>
<protein>
    <submittedName>
        <fullName evidence="5">AraC family transcriptional regulator</fullName>
    </submittedName>
    <submittedName>
        <fullName evidence="4">Helix-turn-helix transcriptional regulator</fullName>
    </submittedName>
</protein>
<organism evidence="4 6">
    <name type="scientific">Pseudoalteromonas maricaloris</name>
    <dbReference type="NCBI Taxonomy" id="184924"/>
    <lineage>
        <taxon>Bacteria</taxon>
        <taxon>Pseudomonadati</taxon>
        <taxon>Pseudomonadota</taxon>
        <taxon>Gammaproteobacteria</taxon>
        <taxon>Alteromonadales</taxon>
        <taxon>Pseudoalteromonadaceae</taxon>
        <taxon>Pseudoalteromonas</taxon>
    </lineage>
</organism>
<dbReference type="RefSeq" id="WP_039494761.1">
    <property type="nucleotide sequence ID" value="NZ_CBCSDF010000022.1"/>
</dbReference>
<dbReference type="PANTHER" id="PTHR47893:SF1">
    <property type="entry name" value="REGULATORY PROTEIN PCHR"/>
    <property type="match status" value="1"/>
</dbReference>
<evidence type="ECO:0000313" key="7">
    <source>
        <dbReference type="Proteomes" id="UP001304419"/>
    </source>
</evidence>
<evidence type="ECO:0000313" key="5">
    <source>
        <dbReference type="EMBL" id="WOX28850.1"/>
    </source>
</evidence>
<dbReference type="GO" id="GO:0043565">
    <property type="term" value="F:sequence-specific DNA binding"/>
    <property type="evidence" value="ECO:0007669"/>
    <property type="project" value="InterPro"/>
</dbReference>
<evidence type="ECO:0000256" key="2">
    <source>
        <dbReference type="ARBA" id="ARBA00023163"/>
    </source>
</evidence>
<keyword evidence="2" id="KW-0804">Transcription</keyword>
<dbReference type="SMART" id="SM00342">
    <property type="entry name" value="HTH_ARAC"/>
    <property type="match status" value="1"/>
</dbReference>
<dbReference type="PANTHER" id="PTHR47893">
    <property type="entry name" value="REGULATORY PROTEIN PCHR"/>
    <property type="match status" value="1"/>
</dbReference>
<gene>
    <name evidence="4" type="ORF">F9Y85_21130</name>
    <name evidence="5" type="ORF">R5H13_00780</name>
</gene>
<evidence type="ECO:0000256" key="1">
    <source>
        <dbReference type="ARBA" id="ARBA00023015"/>
    </source>
</evidence>
<evidence type="ECO:0000259" key="3">
    <source>
        <dbReference type="PROSITE" id="PS01124"/>
    </source>
</evidence>
<dbReference type="Pfam" id="PF12833">
    <property type="entry name" value="HTH_18"/>
    <property type="match status" value="1"/>
</dbReference>
<dbReference type="GeneID" id="98334161"/>
<dbReference type="PROSITE" id="PS01124">
    <property type="entry name" value="HTH_ARAC_FAMILY_2"/>
    <property type="match status" value="1"/>
</dbReference>
<dbReference type="InterPro" id="IPR018060">
    <property type="entry name" value="HTH_AraC"/>
</dbReference>
<dbReference type="InterPro" id="IPR009057">
    <property type="entry name" value="Homeodomain-like_sf"/>
</dbReference>
<dbReference type="Proteomes" id="UP000646877">
    <property type="component" value="Unassembled WGS sequence"/>
</dbReference>
<accession>A0A8I2H819</accession>
<dbReference type="AlphaFoldDB" id="A0A8I2H819"/>
<keyword evidence="1" id="KW-0805">Transcription regulation</keyword>
<evidence type="ECO:0000313" key="6">
    <source>
        <dbReference type="Proteomes" id="UP000646877"/>
    </source>
</evidence>